<name>A0A6I6FA87_9ACTN</name>
<evidence type="ECO:0000256" key="2">
    <source>
        <dbReference type="ARBA" id="ARBA00023002"/>
    </source>
</evidence>
<sequence length="343" mass="35320">MHAIRLHAFGPAENLTYEETPDPTPAPGQVRIAVTAAGVHLLDTALREGEPGPFPVPPELPTVPGREVAGTVDALGEGTDPSWLGKRVVAHLGMVPGGYAELAVTDAARLHEIPPALDDAEAVAMIGTGRTTLGIVQFTDLGPDGVAVVTAAAGGIGTLLVQYAKNAGATVIGLAGGPEKTARVRANGADLAVDYNRPDWPDQVRAHLGDRKATVVFDGVGGTAGRAAVDLLGKGGQHVVYGWSGQGLRDGEPLTFTDAERAELAERGITSEPVLGPVMLRKAGGDVRTLELRALDEAATGRLRPAVQRFPLADAAAAHRALETRATMGKVVLVPGLVPGLVP</sequence>
<gene>
    <name evidence="4" type="ORF">EIZ62_17930</name>
</gene>
<dbReference type="GO" id="GO:0035925">
    <property type="term" value="F:mRNA 3'-UTR AU-rich region binding"/>
    <property type="evidence" value="ECO:0007669"/>
    <property type="project" value="TreeGrafter"/>
</dbReference>
<dbReference type="SUPFAM" id="SSF50129">
    <property type="entry name" value="GroES-like"/>
    <property type="match status" value="1"/>
</dbReference>
<accession>A0A6I6FA87</accession>
<dbReference type="EMBL" id="CP034279">
    <property type="protein sequence ID" value="QGV79904.1"/>
    <property type="molecule type" value="Genomic_DNA"/>
</dbReference>
<dbReference type="KEGG" id="sfic:EIZ62_17930"/>
<keyword evidence="2" id="KW-0560">Oxidoreductase</keyword>
<dbReference type="Pfam" id="PF00107">
    <property type="entry name" value="ADH_zinc_N"/>
    <property type="match status" value="1"/>
</dbReference>
<dbReference type="InterPro" id="IPR011032">
    <property type="entry name" value="GroES-like_sf"/>
</dbReference>
<evidence type="ECO:0000313" key="4">
    <source>
        <dbReference type="EMBL" id="QGV79904.1"/>
    </source>
</evidence>
<dbReference type="OrthoDB" id="5195079at2"/>
<dbReference type="AlphaFoldDB" id="A0A6I6FA87"/>
<feature type="domain" description="Enoyl reductase (ER)" evidence="3">
    <location>
        <begin position="10"/>
        <end position="333"/>
    </location>
</feature>
<dbReference type="SUPFAM" id="SSF51735">
    <property type="entry name" value="NAD(P)-binding Rossmann-fold domains"/>
    <property type="match status" value="1"/>
</dbReference>
<dbReference type="CDD" id="cd08244">
    <property type="entry name" value="MDR_enoyl_red"/>
    <property type="match status" value="1"/>
</dbReference>
<dbReference type="PANTHER" id="PTHR48106">
    <property type="entry name" value="QUINONE OXIDOREDUCTASE PIG3-RELATED"/>
    <property type="match status" value="1"/>
</dbReference>
<dbReference type="InterPro" id="IPR036291">
    <property type="entry name" value="NAD(P)-bd_dom_sf"/>
</dbReference>
<dbReference type="SMART" id="SM00829">
    <property type="entry name" value="PKS_ER"/>
    <property type="match status" value="1"/>
</dbReference>
<evidence type="ECO:0000313" key="5">
    <source>
        <dbReference type="Proteomes" id="UP000422572"/>
    </source>
</evidence>
<dbReference type="RefSeq" id="WP_156693635.1">
    <property type="nucleotide sequence ID" value="NZ_CP034279.1"/>
</dbReference>
<dbReference type="GO" id="GO:0003960">
    <property type="term" value="F:quinone reductase (NADPH) activity"/>
    <property type="evidence" value="ECO:0007669"/>
    <property type="project" value="TreeGrafter"/>
</dbReference>
<keyword evidence="1" id="KW-0521">NADP</keyword>
<dbReference type="InterPro" id="IPR013149">
    <property type="entry name" value="ADH-like_C"/>
</dbReference>
<dbReference type="Gene3D" id="3.40.50.720">
    <property type="entry name" value="NAD(P)-binding Rossmann-like Domain"/>
    <property type="match status" value="1"/>
</dbReference>
<dbReference type="Gene3D" id="3.90.180.10">
    <property type="entry name" value="Medium-chain alcohol dehydrogenases, catalytic domain"/>
    <property type="match status" value="1"/>
</dbReference>
<dbReference type="GO" id="GO:0070402">
    <property type="term" value="F:NADPH binding"/>
    <property type="evidence" value="ECO:0007669"/>
    <property type="project" value="TreeGrafter"/>
</dbReference>
<keyword evidence="5" id="KW-1185">Reference proteome</keyword>
<dbReference type="Pfam" id="PF08240">
    <property type="entry name" value="ADH_N"/>
    <property type="match status" value="1"/>
</dbReference>
<evidence type="ECO:0000259" key="3">
    <source>
        <dbReference type="SMART" id="SM00829"/>
    </source>
</evidence>
<dbReference type="InterPro" id="IPR013154">
    <property type="entry name" value="ADH-like_N"/>
</dbReference>
<proteinExistence type="predicted"/>
<organism evidence="4 5">
    <name type="scientific">Streptomyces ficellus</name>
    <dbReference type="NCBI Taxonomy" id="1977088"/>
    <lineage>
        <taxon>Bacteria</taxon>
        <taxon>Bacillati</taxon>
        <taxon>Actinomycetota</taxon>
        <taxon>Actinomycetes</taxon>
        <taxon>Kitasatosporales</taxon>
        <taxon>Streptomycetaceae</taxon>
        <taxon>Streptomyces</taxon>
    </lineage>
</organism>
<reference evidence="4 5" key="1">
    <citation type="submission" date="2018-12" db="EMBL/GenBank/DDBJ databases">
        <title>Complete genome sequence of Streptomyces ficellus NRRL8067, the producer of ficellomycin, feldamycin and nojirimycin.</title>
        <authorList>
            <person name="Zhang H."/>
            <person name="Yue R."/>
            <person name="Liu Y."/>
            <person name="Li M."/>
            <person name="Mu H."/>
            <person name="Zhang J."/>
        </authorList>
    </citation>
    <scope>NUCLEOTIDE SEQUENCE [LARGE SCALE GENOMIC DNA]</scope>
    <source>
        <strain evidence="4 5">NRRL 8067</strain>
    </source>
</reference>
<protein>
    <submittedName>
        <fullName evidence="4">Oxidoreductase</fullName>
    </submittedName>
</protein>
<dbReference type="InterPro" id="IPR020843">
    <property type="entry name" value="ER"/>
</dbReference>
<dbReference type="Proteomes" id="UP000422572">
    <property type="component" value="Chromosome"/>
</dbReference>
<dbReference type="PANTHER" id="PTHR48106:SF13">
    <property type="entry name" value="QUINONE OXIDOREDUCTASE-RELATED"/>
    <property type="match status" value="1"/>
</dbReference>
<evidence type="ECO:0000256" key="1">
    <source>
        <dbReference type="ARBA" id="ARBA00022857"/>
    </source>
</evidence>
<dbReference type="GO" id="GO:0005829">
    <property type="term" value="C:cytosol"/>
    <property type="evidence" value="ECO:0007669"/>
    <property type="project" value="TreeGrafter"/>
</dbReference>